<dbReference type="RefSeq" id="WP_395805582.1">
    <property type="nucleotide sequence ID" value="NZ_CP043494.1"/>
</dbReference>
<keyword evidence="2" id="KW-1185">Reference proteome</keyword>
<dbReference type="EMBL" id="CP043494">
    <property type="protein sequence ID" value="WNG48272.1"/>
    <property type="molecule type" value="Genomic_DNA"/>
</dbReference>
<sequence>MRRSESAGGVRLPSVWRQFARGVGSSVLGGGRYLTWKGDFFIPTSPKDVRSWHLFSPPPPEPEGGHWTALLVSPDQRQVAAISSSSASKPEYVLWVAPIASGKAP</sequence>
<dbReference type="Proteomes" id="UP001611383">
    <property type="component" value="Chromosome"/>
</dbReference>
<protein>
    <submittedName>
        <fullName evidence="1">Uncharacterized protein</fullName>
    </submittedName>
</protein>
<accession>A0ABY9WYR0</accession>
<gene>
    <name evidence="1" type="ORF">F0U60_32200</name>
</gene>
<evidence type="ECO:0000313" key="2">
    <source>
        <dbReference type="Proteomes" id="UP001611383"/>
    </source>
</evidence>
<name>A0ABY9WYR0_9BACT</name>
<proteinExistence type="predicted"/>
<organism evidence="1 2">
    <name type="scientific">Archangium minus</name>
    <dbReference type="NCBI Taxonomy" id="83450"/>
    <lineage>
        <taxon>Bacteria</taxon>
        <taxon>Pseudomonadati</taxon>
        <taxon>Myxococcota</taxon>
        <taxon>Myxococcia</taxon>
        <taxon>Myxococcales</taxon>
        <taxon>Cystobacterineae</taxon>
        <taxon>Archangiaceae</taxon>
        <taxon>Archangium</taxon>
    </lineage>
</organism>
<reference evidence="1 2" key="1">
    <citation type="submission" date="2019-08" db="EMBL/GenBank/DDBJ databases">
        <title>Archangium and Cystobacter genomes.</title>
        <authorList>
            <person name="Chen I.-C.K."/>
            <person name="Wielgoss S."/>
        </authorList>
    </citation>
    <scope>NUCLEOTIDE SEQUENCE [LARGE SCALE GENOMIC DNA]</scope>
    <source>
        <strain evidence="1 2">Cbm 6</strain>
    </source>
</reference>
<evidence type="ECO:0000313" key="1">
    <source>
        <dbReference type="EMBL" id="WNG48272.1"/>
    </source>
</evidence>